<feature type="signal peptide" evidence="1">
    <location>
        <begin position="1"/>
        <end position="40"/>
    </location>
</feature>
<dbReference type="EMBL" id="CPYD01000009">
    <property type="protein sequence ID" value="CNE77728.1"/>
    <property type="molecule type" value="Genomic_DNA"/>
</dbReference>
<proteinExistence type="predicted"/>
<name>A0ABM9SJN7_9GAMM</name>
<comment type="caution">
    <text evidence="2">The sequence shown here is derived from an EMBL/GenBank/DDBJ whole genome shotgun (WGS) entry which is preliminary data.</text>
</comment>
<gene>
    <name evidence="2" type="ORF">ERS137967_02501</name>
</gene>
<evidence type="ECO:0000313" key="3">
    <source>
        <dbReference type="Proteomes" id="UP000040578"/>
    </source>
</evidence>
<evidence type="ECO:0008006" key="4">
    <source>
        <dbReference type="Google" id="ProtNLM"/>
    </source>
</evidence>
<feature type="chain" id="PRO_5045272224" description="DUF1120 domain-containing protein" evidence="1">
    <location>
        <begin position="41"/>
        <end position="201"/>
    </location>
</feature>
<organism evidence="2 3">
    <name type="scientific">Yersinia nurmii</name>
    <dbReference type="NCBI Taxonomy" id="685706"/>
    <lineage>
        <taxon>Bacteria</taxon>
        <taxon>Pseudomonadati</taxon>
        <taxon>Pseudomonadota</taxon>
        <taxon>Gammaproteobacteria</taxon>
        <taxon>Enterobacterales</taxon>
        <taxon>Yersiniaceae</taxon>
        <taxon>Yersinia</taxon>
    </lineage>
</organism>
<sequence>MRQFYMKKRMLSACKNNSISGGFKLAVAALLLSFTGTALAQCQISVTQSQLHFGSFSRAQLKGATERGVSLGKHYFNVDVQCPQPRLFAIAYRGNSQSGESYSLDSGRARVELMPSAAQADGQPIILYLGARSAFPAGNNAEQAKRPLHPLTRNMIYPGRQAVSQLSFQMTAEVWLAANALNRGERVHLNGIGTFDVMEYQ</sequence>
<keyword evidence="1" id="KW-0732">Signal</keyword>
<evidence type="ECO:0000256" key="1">
    <source>
        <dbReference type="SAM" id="SignalP"/>
    </source>
</evidence>
<dbReference type="Proteomes" id="UP000040578">
    <property type="component" value="Unassembled WGS sequence"/>
</dbReference>
<accession>A0ABM9SJN7</accession>
<keyword evidence="3" id="KW-1185">Reference proteome</keyword>
<reference evidence="2 3" key="1">
    <citation type="submission" date="2015-03" db="EMBL/GenBank/DDBJ databases">
        <authorList>
            <consortium name="Pathogen Informatics"/>
            <person name="Murphy D."/>
        </authorList>
    </citation>
    <scope>NUCLEOTIDE SEQUENCE [LARGE SCALE GENOMIC DNA]</scope>
    <source>
        <strain evidence="3">type strain: CIP110231</strain>
    </source>
</reference>
<evidence type="ECO:0000313" key="2">
    <source>
        <dbReference type="EMBL" id="CNE77728.1"/>
    </source>
</evidence>
<protein>
    <recommendedName>
        <fullName evidence="4">DUF1120 domain-containing protein</fullName>
    </recommendedName>
</protein>